<dbReference type="PANTHER" id="PTHR47245">
    <property type="entry name" value="PEPTIDYLPROLYL ISOMERASE"/>
    <property type="match status" value="1"/>
</dbReference>
<feature type="domain" description="PpiC" evidence="11">
    <location>
        <begin position="226"/>
        <end position="316"/>
    </location>
</feature>
<keyword evidence="3 7" id="KW-1003">Cell membrane</keyword>
<feature type="compositionally biased region" description="Basic and acidic residues" evidence="9">
    <location>
        <begin position="29"/>
        <end position="41"/>
    </location>
</feature>
<keyword evidence="4 7" id="KW-0472">Membrane</keyword>
<dbReference type="InterPro" id="IPR046357">
    <property type="entry name" value="PPIase_dom_sf"/>
</dbReference>
<evidence type="ECO:0000313" key="12">
    <source>
        <dbReference type="EMBL" id="MBD3917134.1"/>
    </source>
</evidence>
<organism evidence="12 13">
    <name type="scientific">Paenibacillus terricola</name>
    <dbReference type="NCBI Taxonomy" id="2763503"/>
    <lineage>
        <taxon>Bacteria</taxon>
        <taxon>Bacillati</taxon>
        <taxon>Bacillota</taxon>
        <taxon>Bacilli</taxon>
        <taxon>Bacillales</taxon>
        <taxon>Paenibacillaceae</taxon>
        <taxon>Paenibacillus</taxon>
    </lineage>
</organism>
<evidence type="ECO:0000256" key="2">
    <source>
        <dbReference type="ARBA" id="ARBA00006071"/>
    </source>
</evidence>
<evidence type="ECO:0000313" key="13">
    <source>
        <dbReference type="Proteomes" id="UP000609346"/>
    </source>
</evidence>
<keyword evidence="6" id="KW-0449">Lipoprotein</keyword>
<evidence type="ECO:0000256" key="5">
    <source>
        <dbReference type="ARBA" id="ARBA00023139"/>
    </source>
</evidence>
<evidence type="ECO:0000256" key="8">
    <source>
        <dbReference type="PROSITE-ProRule" id="PRU00278"/>
    </source>
</evidence>
<evidence type="ECO:0000256" key="6">
    <source>
        <dbReference type="ARBA" id="ARBA00023288"/>
    </source>
</evidence>
<dbReference type="Pfam" id="PF13624">
    <property type="entry name" value="SurA_N_3"/>
    <property type="match status" value="1"/>
</dbReference>
<keyword evidence="5" id="KW-0564">Palmitate</keyword>
<evidence type="ECO:0000256" key="4">
    <source>
        <dbReference type="ARBA" id="ARBA00023136"/>
    </source>
</evidence>
<evidence type="ECO:0000259" key="11">
    <source>
        <dbReference type="PROSITE" id="PS50198"/>
    </source>
</evidence>
<evidence type="ECO:0000256" key="9">
    <source>
        <dbReference type="SAM" id="MobiDB-lite"/>
    </source>
</evidence>
<evidence type="ECO:0000256" key="10">
    <source>
        <dbReference type="SAM" id="Phobius"/>
    </source>
</evidence>
<gene>
    <name evidence="7" type="primary">prsA</name>
    <name evidence="12" type="ORF">H8B09_00085</name>
</gene>
<dbReference type="Proteomes" id="UP000609346">
    <property type="component" value="Unassembled WGS sequence"/>
</dbReference>
<feature type="compositionally biased region" description="Basic and acidic residues" evidence="9">
    <location>
        <begin position="1"/>
        <end position="10"/>
    </location>
</feature>
<dbReference type="InterPro" id="IPR023059">
    <property type="entry name" value="Foldase_PrsA"/>
</dbReference>
<feature type="transmembrane region" description="Helical" evidence="10">
    <location>
        <begin position="73"/>
        <end position="91"/>
    </location>
</feature>
<dbReference type="PANTHER" id="PTHR47245:SF2">
    <property type="entry name" value="PEPTIDYL-PROLYL CIS-TRANS ISOMERASE HP_0175-RELATED"/>
    <property type="match status" value="1"/>
</dbReference>
<keyword evidence="13" id="KW-1185">Reference proteome</keyword>
<dbReference type="RefSeq" id="WP_191201473.1">
    <property type="nucleotide sequence ID" value="NZ_JACXZA010000001.1"/>
</dbReference>
<keyword evidence="7 8" id="KW-0413">Isomerase</keyword>
<dbReference type="InterPro" id="IPR050245">
    <property type="entry name" value="PrsA_foldase"/>
</dbReference>
<dbReference type="PROSITE" id="PS50198">
    <property type="entry name" value="PPIC_PPIASE_2"/>
    <property type="match status" value="1"/>
</dbReference>
<proteinExistence type="inferred from homology"/>
<feature type="region of interest" description="Disordered" evidence="9">
    <location>
        <begin position="365"/>
        <end position="389"/>
    </location>
</feature>
<dbReference type="InterPro" id="IPR000297">
    <property type="entry name" value="PPIase_PpiC"/>
</dbReference>
<feature type="region of interest" description="Disordered" evidence="9">
    <location>
        <begin position="1"/>
        <end position="47"/>
    </location>
</feature>
<keyword evidence="7" id="KW-0732">Signal</keyword>
<name>A0ABR8MSK6_9BACL</name>
<dbReference type="SUPFAM" id="SSF109998">
    <property type="entry name" value="Triger factor/SurA peptide-binding domain-like"/>
    <property type="match status" value="1"/>
</dbReference>
<sequence>MSEENKRFNEQDEVETNSNNTIEGQEEIETSKDIYYEKKQNETSIESDADIENEAPVNNQAQAAGAAPKRAGVGGWVASAILLVALIVVSIKAFSGGGGLSGEAASVNGVKISKADLYDTLVKGGNGESAVEGLITYELVNQEAQKKGITVTDADLNRELDVIKKSMGSEEAFQQALQQYKMTEADLHPDLLEQAQLRKLLSDQIKITDEDIKSYYDENKASFSTEEQVRASHILVATKEEADAIEKQLKDGADFAALAKEKSLDTGSKANGGDLDFFSKGNMVQEFESAAFSLKVGEVSEPVKSEYGYHIIKVTDRKEASSPTLEEKKADITDTLTSQKIYTLSQTLISDLRSQAKIVNNLTADTAAAPTNSTGDATTGDAPAATTGK</sequence>
<evidence type="ECO:0000256" key="7">
    <source>
        <dbReference type="HAMAP-Rule" id="MF_01145"/>
    </source>
</evidence>
<comment type="catalytic activity">
    <reaction evidence="7">
        <text>[protein]-peptidylproline (omega=180) = [protein]-peptidylproline (omega=0)</text>
        <dbReference type="Rhea" id="RHEA:16237"/>
        <dbReference type="Rhea" id="RHEA-COMP:10747"/>
        <dbReference type="Rhea" id="RHEA-COMP:10748"/>
        <dbReference type="ChEBI" id="CHEBI:83833"/>
        <dbReference type="ChEBI" id="CHEBI:83834"/>
        <dbReference type="EC" id="5.2.1.8"/>
    </reaction>
</comment>
<dbReference type="EC" id="5.2.1.8" evidence="7"/>
<accession>A0ABR8MSK6</accession>
<dbReference type="Pfam" id="PF13145">
    <property type="entry name" value="Rotamase_2"/>
    <property type="match status" value="1"/>
</dbReference>
<reference evidence="12 13" key="1">
    <citation type="submission" date="2020-09" db="EMBL/GenBank/DDBJ databases">
        <title>Paenibacillus sp. strain PR3 16S rRNA gene Genome sequencing and assembly.</title>
        <authorList>
            <person name="Kim J."/>
        </authorList>
    </citation>
    <scope>NUCLEOTIDE SEQUENCE [LARGE SCALE GENOMIC DNA]</scope>
    <source>
        <strain evidence="12 13">PR3</strain>
    </source>
</reference>
<dbReference type="SUPFAM" id="SSF54534">
    <property type="entry name" value="FKBP-like"/>
    <property type="match status" value="1"/>
</dbReference>
<comment type="function">
    <text evidence="7">Plays a major role in protein secretion by helping the post-translocational extracellular folding of several secreted proteins.</text>
</comment>
<comment type="subcellular location">
    <subcellularLocation>
        <location evidence="1">Cell membrane</location>
        <topology evidence="1">Lipid-anchor</topology>
    </subcellularLocation>
</comment>
<keyword evidence="7 8" id="KW-0697">Rotamase</keyword>
<protein>
    <recommendedName>
        <fullName evidence="7">Foldase protein PrsA</fullName>
        <ecNumber evidence="7">5.2.1.8</ecNumber>
    </recommendedName>
</protein>
<dbReference type="InterPro" id="IPR027304">
    <property type="entry name" value="Trigger_fact/SurA_dom_sf"/>
</dbReference>
<comment type="similarity">
    <text evidence="2 7">Belongs to the PrsA family.</text>
</comment>
<feature type="compositionally biased region" description="Low complexity" evidence="9">
    <location>
        <begin position="374"/>
        <end position="389"/>
    </location>
</feature>
<keyword evidence="10" id="KW-1133">Transmembrane helix</keyword>
<dbReference type="Gene3D" id="3.10.50.40">
    <property type="match status" value="1"/>
</dbReference>
<evidence type="ECO:0000256" key="1">
    <source>
        <dbReference type="ARBA" id="ARBA00004193"/>
    </source>
</evidence>
<dbReference type="HAMAP" id="MF_01145">
    <property type="entry name" value="Foldase_PrsA"/>
    <property type="match status" value="1"/>
</dbReference>
<dbReference type="Gene3D" id="1.10.4030.10">
    <property type="entry name" value="Porin chaperone SurA, peptide-binding domain"/>
    <property type="match status" value="1"/>
</dbReference>
<keyword evidence="10" id="KW-0812">Transmembrane</keyword>
<dbReference type="EMBL" id="JACXZA010000001">
    <property type="protein sequence ID" value="MBD3917134.1"/>
    <property type="molecule type" value="Genomic_DNA"/>
</dbReference>
<evidence type="ECO:0000256" key="3">
    <source>
        <dbReference type="ARBA" id="ARBA00022475"/>
    </source>
</evidence>
<dbReference type="GO" id="GO:0016853">
    <property type="term" value="F:isomerase activity"/>
    <property type="evidence" value="ECO:0007669"/>
    <property type="project" value="UniProtKB-KW"/>
</dbReference>
<comment type="caution">
    <text evidence="12">The sequence shown here is derived from an EMBL/GenBank/DDBJ whole genome shotgun (WGS) entry which is preliminary data.</text>
</comment>